<organism evidence="3 4">
    <name type="scientific">Cyclobacterium xiamenense</name>
    <dbReference type="NCBI Taxonomy" id="1297121"/>
    <lineage>
        <taxon>Bacteria</taxon>
        <taxon>Pseudomonadati</taxon>
        <taxon>Bacteroidota</taxon>
        <taxon>Cytophagia</taxon>
        <taxon>Cytophagales</taxon>
        <taxon>Cyclobacteriaceae</taxon>
        <taxon>Cyclobacterium</taxon>
    </lineage>
</organism>
<name>A0A1H6VZ21_9BACT</name>
<feature type="region of interest" description="Disordered" evidence="1">
    <location>
        <begin position="22"/>
        <end position="45"/>
    </location>
</feature>
<feature type="signal peptide" evidence="2">
    <location>
        <begin position="1"/>
        <end position="22"/>
    </location>
</feature>
<reference evidence="4" key="1">
    <citation type="submission" date="2016-10" db="EMBL/GenBank/DDBJ databases">
        <authorList>
            <person name="Varghese N."/>
            <person name="Submissions S."/>
        </authorList>
    </citation>
    <scope>NUCLEOTIDE SEQUENCE [LARGE SCALE GENOMIC DNA]</scope>
    <source>
        <strain evidence="4">IBRC-M 10761</strain>
    </source>
</reference>
<evidence type="ECO:0008006" key="5">
    <source>
        <dbReference type="Google" id="ProtNLM"/>
    </source>
</evidence>
<feature type="chain" id="PRO_5011513796" description="DUF4157 domain-containing protein" evidence="2">
    <location>
        <begin position="23"/>
        <end position="338"/>
    </location>
</feature>
<keyword evidence="4" id="KW-1185">Reference proteome</keyword>
<evidence type="ECO:0000313" key="4">
    <source>
        <dbReference type="Proteomes" id="UP000199403"/>
    </source>
</evidence>
<proteinExistence type="predicted"/>
<dbReference type="PROSITE" id="PS51257">
    <property type="entry name" value="PROKAR_LIPOPROTEIN"/>
    <property type="match status" value="1"/>
</dbReference>
<evidence type="ECO:0000256" key="2">
    <source>
        <dbReference type="SAM" id="SignalP"/>
    </source>
</evidence>
<evidence type="ECO:0000313" key="3">
    <source>
        <dbReference type="EMBL" id="SEJ09918.1"/>
    </source>
</evidence>
<dbReference type="OrthoDB" id="9204554at2"/>
<accession>A0A1H6VZ21</accession>
<dbReference type="EMBL" id="FNZH01000002">
    <property type="protein sequence ID" value="SEJ09918.1"/>
    <property type="molecule type" value="Genomic_DNA"/>
</dbReference>
<gene>
    <name evidence="3" type="ORF">SAMN05192553_102376</name>
</gene>
<feature type="compositionally biased region" description="Acidic residues" evidence="1">
    <location>
        <begin position="22"/>
        <end position="34"/>
    </location>
</feature>
<dbReference type="Proteomes" id="UP000199403">
    <property type="component" value="Unassembled WGS sequence"/>
</dbReference>
<dbReference type="RefSeq" id="WP_092171196.1">
    <property type="nucleotide sequence ID" value="NZ_FNZH01000002.1"/>
</dbReference>
<keyword evidence="2" id="KW-0732">Signal</keyword>
<evidence type="ECO:0000256" key="1">
    <source>
        <dbReference type="SAM" id="MobiDB-lite"/>
    </source>
</evidence>
<protein>
    <recommendedName>
        <fullName evidence="5">DUF4157 domain-containing protein</fullName>
    </recommendedName>
</protein>
<dbReference type="STRING" id="1416801.SAMN05192553_102376"/>
<sequence>MKKLLIYPLVMLALLMACTVDDPDPIQEPEEPEEPTNPTPRDPDIVVPLDENTTIVFTPQEEAAERLGTSDSYTQELSKFDLISRTKNKASTEEEDYLTYASQQAQAWTEEEKEVLEERILGIKDKIDALGLKLEFPEEVLLVKSTMDEEGGAVSYTRENYIVVRGLVNESFLIHELFHILTRFKPERRTALFETINFMETNRIVYPEGIRDFVITNPDAPFLEHTITLQVDGESEEVVFVLISEEEWDGGSFFTYLKQRLMFVDGPDDGKQATLVDNMPVLKNFAAATDLKQKIGDNTNYTLHPEEILAEHFVMLVQGQEVPEPSYIDAMKAVLQQE</sequence>
<dbReference type="AlphaFoldDB" id="A0A1H6VZ21"/>